<evidence type="ECO:0000256" key="1">
    <source>
        <dbReference type="SAM" id="MobiDB-lite"/>
    </source>
</evidence>
<name>A0A2W4QTZ6_9GAMM</name>
<dbReference type="EMBL" id="QJPH01000383">
    <property type="protein sequence ID" value="PZN75525.1"/>
    <property type="molecule type" value="Genomic_DNA"/>
</dbReference>
<sequence length="382" mass="42262">MESLLAYKYWLPVLLCLELPGCAMTGNSVVTKNQAPSVDPATPQGEGSNSSTSTAADSKAVDSNEQFRAFGRRRAAELLDSTTPPPPPAANAQQPFLDYGREQGEDAEGEFFKGRYNRSRARLPENIEKWRTEPDIDNPGPDLANFPNSAFTLPQGRAYIEMSPVAFYGSALGSPAQYNAEFLLRYGLTDDIELRLFSNGPSWIGGSEPTWGFSPIAFDTKIQLWTEKPAYFLPAAGFEAYLQTEWLGNKAFNSGMQPSFTFNFDQSLPWGVDFEYNLGATRFQDNAGDNIWKFGFQWAFQRDLFHKDFAAFIHGYYNAASLPRLPNVQLPYDAYKTPTQNAVGGGFIWTASKRLAVYGQVSGGTTKFTPSVIGLFGFAVSF</sequence>
<dbReference type="AlphaFoldDB" id="A0A2W4QTZ6"/>
<feature type="compositionally biased region" description="Polar residues" evidence="1">
    <location>
        <begin position="45"/>
        <end position="64"/>
    </location>
</feature>
<reference evidence="2 3" key="1">
    <citation type="journal article" date="2018" name="Aquat. Microb. Ecol.">
        <title>Gammaproteobacterial methanotrophs dominate.</title>
        <authorList>
            <person name="Rissanen A.J."/>
            <person name="Saarenheimo J."/>
            <person name="Tiirola M."/>
            <person name="Peura S."/>
            <person name="Aalto S.L."/>
            <person name="Karvinen A."/>
            <person name="Nykanen H."/>
        </authorList>
    </citation>
    <scope>NUCLEOTIDE SEQUENCE [LARGE SCALE GENOMIC DNA]</scope>
    <source>
        <strain evidence="2">AMbin10</strain>
    </source>
</reference>
<feature type="region of interest" description="Disordered" evidence="1">
    <location>
        <begin position="34"/>
        <end position="64"/>
    </location>
</feature>
<accession>A0A2W4QTZ6</accession>
<comment type="caution">
    <text evidence="2">The sequence shown here is derived from an EMBL/GenBank/DDBJ whole genome shotgun (WGS) entry which is preliminary data.</text>
</comment>
<protein>
    <submittedName>
        <fullName evidence="2">Transporter</fullName>
    </submittedName>
</protein>
<evidence type="ECO:0000313" key="2">
    <source>
        <dbReference type="EMBL" id="PZN75525.1"/>
    </source>
</evidence>
<organism evidence="2 3">
    <name type="scientific">Candidatus Methylumidiphilus alinenensis</name>
    <dbReference type="NCBI Taxonomy" id="2202197"/>
    <lineage>
        <taxon>Bacteria</taxon>
        <taxon>Pseudomonadati</taxon>
        <taxon>Pseudomonadota</taxon>
        <taxon>Gammaproteobacteria</taxon>
        <taxon>Methylococcales</taxon>
        <taxon>Candidatus Methylumidiphilus</taxon>
    </lineage>
</organism>
<evidence type="ECO:0000313" key="3">
    <source>
        <dbReference type="Proteomes" id="UP000249396"/>
    </source>
</evidence>
<dbReference type="Proteomes" id="UP000249396">
    <property type="component" value="Unassembled WGS sequence"/>
</dbReference>
<gene>
    <name evidence="2" type="ORF">DM484_18645</name>
</gene>
<proteinExistence type="predicted"/>